<evidence type="ECO:0000313" key="4">
    <source>
        <dbReference type="Proteomes" id="UP000078543"/>
    </source>
</evidence>
<feature type="transmembrane region" description="Helical" evidence="1">
    <location>
        <begin position="6"/>
        <end position="29"/>
    </location>
</feature>
<feature type="transmembrane region" description="Helical" evidence="1">
    <location>
        <begin position="93"/>
        <end position="115"/>
    </location>
</feature>
<name>A0A178MIN7_9PROT</name>
<dbReference type="InterPro" id="IPR008457">
    <property type="entry name" value="Cu-R_CopD_dom"/>
</dbReference>
<evidence type="ECO:0000256" key="1">
    <source>
        <dbReference type="SAM" id="Phobius"/>
    </source>
</evidence>
<keyword evidence="1" id="KW-1133">Transmembrane helix</keyword>
<dbReference type="RefSeq" id="WP_068502786.1">
    <property type="nucleotide sequence ID" value="NZ_LWQU01000160.1"/>
</dbReference>
<dbReference type="OrthoDB" id="8419862at2"/>
<keyword evidence="1" id="KW-0472">Membrane</keyword>
<feature type="transmembrane region" description="Helical" evidence="1">
    <location>
        <begin position="49"/>
        <end position="73"/>
    </location>
</feature>
<protein>
    <recommendedName>
        <fullName evidence="2">Copper resistance protein D domain-containing protein</fullName>
    </recommendedName>
</protein>
<organism evidence="3 4">
    <name type="scientific">Magnetospirillum moscoviense</name>
    <dbReference type="NCBI Taxonomy" id="1437059"/>
    <lineage>
        <taxon>Bacteria</taxon>
        <taxon>Pseudomonadati</taxon>
        <taxon>Pseudomonadota</taxon>
        <taxon>Alphaproteobacteria</taxon>
        <taxon>Rhodospirillales</taxon>
        <taxon>Rhodospirillaceae</taxon>
        <taxon>Magnetospirillum</taxon>
    </lineage>
</organism>
<keyword evidence="4" id="KW-1185">Reference proteome</keyword>
<dbReference type="AlphaFoldDB" id="A0A178MIN7"/>
<dbReference type="Proteomes" id="UP000078543">
    <property type="component" value="Unassembled WGS sequence"/>
</dbReference>
<reference evidence="3 4" key="1">
    <citation type="submission" date="2016-04" db="EMBL/GenBank/DDBJ databases">
        <title>Draft genome sequence of freshwater magnetotactic bacteria Magnetospirillum marisnigri SP-1 and Magnetospirillum moscoviense BB-1.</title>
        <authorList>
            <person name="Koziaeva V."/>
            <person name="Dziuba M.V."/>
            <person name="Ivanov T.M."/>
            <person name="Kuznetsov B."/>
            <person name="Grouzdev D.S."/>
        </authorList>
    </citation>
    <scope>NUCLEOTIDE SEQUENCE [LARGE SCALE GENOMIC DNA]</scope>
    <source>
        <strain evidence="3 4">BB-1</strain>
    </source>
</reference>
<evidence type="ECO:0000259" key="2">
    <source>
        <dbReference type="Pfam" id="PF05425"/>
    </source>
</evidence>
<keyword evidence="1" id="KW-0812">Transmembrane</keyword>
<dbReference type="STRING" id="1437059.A6A05_15080"/>
<proteinExistence type="predicted"/>
<gene>
    <name evidence="3" type="ORF">A6A05_15080</name>
</gene>
<dbReference type="GO" id="GO:0016020">
    <property type="term" value="C:membrane"/>
    <property type="evidence" value="ECO:0007669"/>
    <property type="project" value="InterPro"/>
</dbReference>
<dbReference type="Pfam" id="PF05425">
    <property type="entry name" value="CopD"/>
    <property type="match status" value="1"/>
</dbReference>
<evidence type="ECO:0000313" key="3">
    <source>
        <dbReference type="EMBL" id="OAN48536.1"/>
    </source>
</evidence>
<feature type="transmembrane region" description="Helical" evidence="1">
    <location>
        <begin position="136"/>
        <end position="155"/>
    </location>
</feature>
<accession>A0A178MIN7</accession>
<feature type="domain" description="Copper resistance protein D" evidence="2">
    <location>
        <begin position="47"/>
        <end position="148"/>
    </location>
</feature>
<dbReference type="EMBL" id="LWQU01000160">
    <property type="protein sequence ID" value="OAN48536.1"/>
    <property type="molecule type" value="Genomic_DNA"/>
</dbReference>
<sequence>MAAFVLALAIHLIASVIWVGGMFFAHMVLRPSVMDMAPPERLALWSKVLPRFFAWVWASIAALLVTGYGVLFLGYRGGIGGGGLHIDIMQATGLIMVANFIYLYFGPFGGFKTLLAAGDIKGAAAAQGRIRQIVTINLVLGLITLAVGGTGTLWAY</sequence>
<comment type="caution">
    <text evidence="3">The sequence shown here is derived from an EMBL/GenBank/DDBJ whole genome shotgun (WGS) entry which is preliminary data.</text>
</comment>